<keyword evidence="5" id="KW-1185">Reference proteome</keyword>
<dbReference type="CDD" id="cd02440">
    <property type="entry name" value="AdoMet_MTases"/>
    <property type="match status" value="1"/>
</dbReference>
<accession>A0A7W6ZUA0</accession>
<keyword evidence="1 4" id="KW-0489">Methyltransferase</keyword>
<dbReference type="GO" id="GO:0032259">
    <property type="term" value="P:methylation"/>
    <property type="evidence" value="ECO:0007669"/>
    <property type="project" value="UniProtKB-KW"/>
</dbReference>
<dbReference type="EMBL" id="JACIIG010000005">
    <property type="protein sequence ID" value="MBB4568330.1"/>
    <property type="molecule type" value="Genomic_DNA"/>
</dbReference>
<evidence type="ECO:0000256" key="2">
    <source>
        <dbReference type="ARBA" id="ARBA00022679"/>
    </source>
</evidence>
<dbReference type="AlphaFoldDB" id="A0A7W6ZUA0"/>
<protein>
    <submittedName>
        <fullName evidence="4">Trans-aconitate methyltransferase</fullName>
    </submittedName>
</protein>
<feature type="domain" description="Methyltransferase" evidence="3">
    <location>
        <begin position="41"/>
        <end position="131"/>
    </location>
</feature>
<dbReference type="Pfam" id="PF13649">
    <property type="entry name" value="Methyltransf_25"/>
    <property type="match status" value="1"/>
</dbReference>
<dbReference type="PANTHER" id="PTHR44942">
    <property type="entry name" value="METHYLTRANSF_11 DOMAIN-CONTAINING PROTEIN"/>
    <property type="match status" value="1"/>
</dbReference>
<dbReference type="InterPro" id="IPR041698">
    <property type="entry name" value="Methyltransf_25"/>
</dbReference>
<dbReference type="RefSeq" id="WP_028750777.1">
    <property type="nucleotide sequence ID" value="NZ_JACIIG010000005.1"/>
</dbReference>
<name>A0A7W6ZUA0_9HYPH</name>
<dbReference type="GeneID" id="32529975"/>
<dbReference type="GO" id="GO:0008168">
    <property type="term" value="F:methyltransferase activity"/>
    <property type="evidence" value="ECO:0007669"/>
    <property type="project" value="UniProtKB-KW"/>
</dbReference>
<dbReference type="Proteomes" id="UP000543836">
    <property type="component" value="Unassembled WGS sequence"/>
</dbReference>
<sequence>MEQRFTFDDVAALYGGVRPTYPEALFDDIAAFAGLDGGGAILEIGCGTGQATQGFARRAFSILALEPGKELIGIARENLKGFPHIRFAETTFEAWPGKPETFKLVMAAQSFHWVAPDVRFAKTAEQLAPGGTLAVFGNVPTPPAPPLAAEFARLYSRYAPSLSGPPLEAWYLPEGAFAKLLGESEYFEPAMHRSYPWSRMHSAESYTDLLRTLSSYRLLADDRREALLAAIAEVIVTRGGMFELRYETHRYMAKRRREK</sequence>
<keyword evidence="2 4" id="KW-0808">Transferase</keyword>
<proteinExistence type="predicted"/>
<evidence type="ECO:0000259" key="3">
    <source>
        <dbReference type="Pfam" id="PF13649"/>
    </source>
</evidence>
<dbReference type="PANTHER" id="PTHR44942:SF4">
    <property type="entry name" value="METHYLTRANSFERASE TYPE 11 DOMAIN-CONTAINING PROTEIN"/>
    <property type="match status" value="1"/>
</dbReference>
<dbReference type="Gene3D" id="3.40.50.150">
    <property type="entry name" value="Vaccinia Virus protein VP39"/>
    <property type="match status" value="1"/>
</dbReference>
<gene>
    <name evidence="4" type="ORF">GGE60_002446</name>
</gene>
<evidence type="ECO:0000313" key="4">
    <source>
        <dbReference type="EMBL" id="MBB4568330.1"/>
    </source>
</evidence>
<dbReference type="SUPFAM" id="SSF53335">
    <property type="entry name" value="S-adenosyl-L-methionine-dependent methyltransferases"/>
    <property type="match status" value="1"/>
</dbReference>
<dbReference type="InterPro" id="IPR029063">
    <property type="entry name" value="SAM-dependent_MTases_sf"/>
</dbReference>
<evidence type="ECO:0000313" key="5">
    <source>
        <dbReference type="Proteomes" id="UP000543836"/>
    </source>
</evidence>
<dbReference type="InterPro" id="IPR051052">
    <property type="entry name" value="Diverse_substrate_MTase"/>
</dbReference>
<evidence type="ECO:0000256" key="1">
    <source>
        <dbReference type="ARBA" id="ARBA00022603"/>
    </source>
</evidence>
<reference evidence="4 5" key="1">
    <citation type="submission" date="2020-08" db="EMBL/GenBank/DDBJ databases">
        <title>Genomic Encyclopedia of Type Strains, Phase IV (KMG-V): Genome sequencing to study the core and pangenomes of soil and plant-associated prokaryotes.</title>
        <authorList>
            <person name="Whitman W."/>
        </authorList>
    </citation>
    <scope>NUCLEOTIDE SEQUENCE [LARGE SCALE GENOMIC DNA]</scope>
    <source>
        <strain evidence="4 5">SEMIA 492</strain>
    </source>
</reference>
<comment type="caution">
    <text evidence="4">The sequence shown here is derived from an EMBL/GenBank/DDBJ whole genome shotgun (WGS) entry which is preliminary data.</text>
</comment>
<organism evidence="4 5">
    <name type="scientific">Rhizobium leucaenae</name>
    <dbReference type="NCBI Taxonomy" id="29450"/>
    <lineage>
        <taxon>Bacteria</taxon>
        <taxon>Pseudomonadati</taxon>
        <taxon>Pseudomonadota</taxon>
        <taxon>Alphaproteobacteria</taxon>
        <taxon>Hyphomicrobiales</taxon>
        <taxon>Rhizobiaceae</taxon>
        <taxon>Rhizobium/Agrobacterium group</taxon>
        <taxon>Rhizobium</taxon>
    </lineage>
</organism>
<dbReference type="OrthoDB" id="5642573at2"/>